<keyword evidence="1" id="KW-0812">Transmembrane</keyword>
<name>A0A5A9ZV43_9RHOB</name>
<dbReference type="Proteomes" id="UP000325291">
    <property type="component" value="Unassembled WGS sequence"/>
</dbReference>
<keyword evidence="1" id="KW-0472">Membrane</keyword>
<proteinExistence type="predicted"/>
<keyword evidence="3" id="KW-1185">Reference proteome</keyword>
<evidence type="ECO:0000256" key="1">
    <source>
        <dbReference type="SAM" id="Phobius"/>
    </source>
</evidence>
<reference evidence="2 3" key="1">
    <citation type="submission" date="2019-07" db="EMBL/GenBank/DDBJ databases">
        <title>Aquicoccus porphyridii gen. nov., sp. nov., isolated from a small marine red alga, Porphyridium marinum.</title>
        <authorList>
            <person name="Liu L."/>
        </authorList>
    </citation>
    <scope>NUCLEOTIDE SEQUENCE [LARGE SCALE GENOMIC DNA]</scope>
    <source>
        <strain evidence="2 3">L1 8-17</strain>
    </source>
</reference>
<dbReference type="EMBL" id="VINQ01000001">
    <property type="protein sequence ID" value="KAA0920625.1"/>
    <property type="molecule type" value="Genomic_DNA"/>
</dbReference>
<evidence type="ECO:0000313" key="2">
    <source>
        <dbReference type="EMBL" id="KAA0920625.1"/>
    </source>
</evidence>
<dbReference type="AlphaFoldDB" id="A0A5A9ZV43"/>
<accession>A0A5A9ZV43</accession>
<feature type="transmembrane region" description="Helical" evidence="1">
    <location>
        <begin position="124"/>
        <end position="148"/>
    </location>
</feature>
<sequence>MVDWWSAERARVSLELEERLPLLLIEVDKVIDEMPLKAFIRRGRFQTRQINPIVGKWIEAEYKRLSAEIDESFFADVIGPEEHKSHDGWSADELLTAGAATAFSIAPLAALPFVGGLLVSTGFLGLSATLAIIPASIVGAGLVALGLGPSIRGWARRKLRETFRARIRTNIRMRVLGEPERPEIASLKGTIFTELDGFLSKRLGELE</sequence>
<comment type="caution">
    <text evidence="2">The sequence shown here is derived from an EMBL/GenBank/DDBJ whole genome shotgun (WGS) entry which is preliminary data.</text>
</comment>
<gene>
    <name evidence="2" type="ORF">FLO80_00100</name>
</gene>
<dbReference type="RefSeq" id="WP_149187057.1">
    <property type="nucleotide sequence ID" value="NZ_VINQ01000001.1"/>
</dbReference>
<feature type="transmembrane region" description="Helical" evidence="1">
    <location>
        <begin position="94"/>
        <end position="118"/>
    </location>
</feature>
<evidence type="ECO:0000313" key="3">
    <source>
        <dbReference type="Proteomes" id="UP000325291"/>
    </source>
</evidence>
<organism evidence="2 3">
    <name type="scientific">Aquicoccus porphyridii</name>
    <dbReference type="NCBI Taxonomy" id="1852029"/>
    <lineage>
        <taxon>Bacteria</taxon>
        <taxon>Pseudomonadati</taxon>
        <taxon>Pseudomonadota</taxon>
        <taxon>Alphaproteobacteria</taxon>
        <taxon>Rhodobacterales</taxon>
        <taxon>Paracoccaceae</taxon>
        <taxon>Aquicoccus</taxon>
    </lineage>
</organism>
<protein>
    <submittedName>
        <fullName evidence="2">Uncharacterized protein</fullName>
    </submittedName>
</protein>
<keyword evidence="1" id="KW-1133">Transmembrane helix</keyword>